<dbReference type="RefSeq" id="WP_387402544.1">
    <property type="nucleotide sequence ID" value="NZ_JBIAQY010000001.1"/>
</dbReference>
<dbReference type="EMBL" id="JBIAQY010000001">
    <property type="protein sequence ID" value="MFF3566870.1"/>
    <property type="molecule type" value="Genomic_DNA"/>
</dbReference>
<comment type="caution">
    <text evidence="3">The sequence shown here is derived from an EMBL/GenBank/DDBJ whole genome shotgun (WGS) entry which is preliminary data.</text>
</comment>
<keyword evidence="2" id="KW-0732">Signal</keyword>
<feature type="compositionally biased region" description="Basic and acidic residues" evidence="1">
    <location>
        <begin position="208"/>
        <end position="221"/>
    </location>
</feature>
<dbReference type="Proteomes" id="UP001601992">
    <property type="component" value="Unassembled WGS sequence"/>
</dbReference>
<organism evidence="3 4">
    <name type="scientific">Nocardia jiangxiensis</name>
    <dbReference type="NCBI Taxonomy" id="282685"/>
    <lineage>
        <taxon>Bacteria</taxon>
        <taxon>Bacillati</taxon>
        <taxon>Actinomycetota</taxon>
        <taxon>Actinomycetes</taxon>
        <taxon>Mycobacteriales</taxon>
        <taxon>Nocardiaceae</taxon>
        <taxon>Nocardia</taxon>
    </lineage>
</organism>
<keyword evidence="4" id="KW-1185">Reference proteome</keyword>
<name>A0ABW6RUC6_9NOCA</name>
<reference evidence="3 4" key="1">
    <citation type="submission" date="2024-10" db="EMBL/GenBank/DDBJ databases">
        <title>The Natural Products Discovery Center: Release of the First 8490 Sequenced Strains for Exploring Actinobacteria Biosynthetic Diversity.</title>
        <authorList>
            <person name="Kalkreuter E."/>
            <person name="Kautsar S.A."/>
            <person name="Yang D."/>
            <person name="Bader C.D."/>
            <person name="Teijaro C.N."/>
            <person name="Fluegel L."/>
            <person name="Davis C.M."/>
            <person name="Simpson J.R."/>
            <person name="Lauterbach L."/>
            <person name="Steele A.D."/>
            <person name="Gui C."/>
            <person name="Meng S."/>
            <person name="Li G."/>
            <person name="Viehrig K."/>
            <person name="Ye F."/>
            <person name="Su P."/>
            <person name="Kiefer A.F."/>
            <person name="Nichols A."/>
            <person name="Cepeda A.J."/>
            <person name="Yan W."/>
            <person name="Fan B."/>
            <person name="Jiang Y."/>
            <person name="Adhikari A."/>
            <person name="Zheng C.-J."/>
            <person name="Schuster L."/>
            <person name="Cowan T.M."/>
            <person name="Smanski M.J."/>
            <person name="Chevrette M.G."/>
            <person name="De Carvalho L.P.S."/>
            <person name="Shen B."/>
        </authorList>
    </citation>
    <scope>NUCLEOTIDE SEQUENCE [LARGE SCALE GENOMIC DNA]</scope>
    <source>
        <strain evidence="3 4">NPDC002593</strain>
    </source>
</reference>
<sequence>MMKIRRNSVRTLPMCFALLASTALAVSACDSKPEHHEQPKTSTPQAAVRTPAPYPPLKIDWDVDESLTEEAKGFAQFAVETQADGYRFLDANTFDSDSLDRYNERVVADHKKTKYDWQAWHVGIPATGGELIRAISATPVEAGQRIDFCEFNTPGVFDVADGKIKLESKRVLLAGSMTVKSTTQPSGTDSHTAKTPRLLVVSIGSPDVENKDADSLCDKFAPEPFTQATPSPTPSASQSK</sequence>
<gene>
    <name evidence="3" type="ORF">ACFYXQ_03715</name>
</gene>
<dbReference type="PROSITE" id="PS51257">
    <property type="entry name" value="PROKAR_LIPOPROTEIN"/>
    <property type="match status" value="1"/>
</dbReference>
<feature type="signal peptide" evidence="2">
    <location>
        <begin position="1"/>
        <end position="25"/>
    </location>
</feature>
<accession>A0ABW6RUC6</accession>
<evidence type="ECO:0000313" key="4">
    <source>
        <dbReference type="Proteomes" id="UP001601992"/>
    </source>
</evidence>
<evidence type="ECO:0008006" key="5">
    <source>
        <dbReference type="Google" id="ProtNLM"/>
    </source>
</evidence>
<feature type="region of interest" description="Disordered" evidence="1">
    <location>
        <begin position="203"/>
        <end position="240"/>
    </location>
</feature>
<evidence type="ECO:0000313" key="3">
    <source>
        <dbReference type="EMBL" id="MFF3566870.1"/>
    </source>
</evidence>
<evidence type="ECO:0000256" key="2">
    <source>
        <dbReference type="SAM" id="SignalP"/>
    </source>
</evidence>
<evidence type="ECO:0000256" key="1">
    <source>
        <dbReference type="SAM" id="MobiDB-lite"/>
    </source>
</evidence>
<proteinExistence type="predicted"/>
<protein>
    <recommendedName>
        <fullName evidence="5">Lipoprotein</fullName>
    </recommendedName>
</protein>
<feature type="compositionally biased region" description="Low complexity" evidence="1">
    <location>
        <begin position="226"/>
        <end position="240"/>
    </location>
</feature>
<feature type="region of interest" description="Disordered" evidence="1">
    <location>
        <begin position="31"/>
        <end position="52"/>
    </location>
</feature>
<feature type="chain" id="PRO_5045419961" description="Lipoprotein" evidence="2">
    <location>
        <begin position="26"/>
        <end position="240"/>
    </location>
</feature>